<accession>A0A7G6T5L0</accession>
<evidence type="ECO:0000313" key="1">
    <source>
        <dbReference type="EMBL" id="QND62042.1"/>
    </source>
</evidence>
<geneLocation type="plasmid" evidence="1 2">
    <name>p_1</name>
</geneLocation>
<organism evidence="1 2">
    <name type="scientific">Mesorhizobium huakuii</name>
    <dbReference type="NCBI Taxonomy" id="28104"/>
    <lineage>
        <taxon>Bacteria</taxon>
        <taxon>Pseudomonadati</taxon>
        <taxon>Pseudomonadota</taxon>
        <taxon>Alphaproteobacteria</taxon>
        <taxon>Hyphomicrobiales</taxon>
        <taxon>Phyllobacteriaceae</taxon>
        <taxon>Mesorhizobium</taxon>
    </lineage>
</organism>
<proteinExistence type="predicted"/>
<dbReference type="EMBL" id="CP050299">
    <property type="protein sequence ID" value="QND62042.1"/>
    <property type="molecule type" value="Genomic_DNA"/>
</dbReference>
<sequence>MNRIVTKWTWKTRRSGSPQFEERPVGLGAYSADEFGAICRWPAISLFVPNAQPFTRQAARYLLARAEHAPDMFGSSPHPRHSNGFSLESTGMTCPSIRAGFLFHRPTVTSLHDSTTFGPLMALFYNPARCRRDRFEVRQGSPKKQEMAS</sequence>
<protein>
    <submittedName>
        <fullName evidence="1">Uncharacterized protein</fullName>
    </submittedName>
</protein>
<name>A0A7G6T5L0_9HYPH</name>
<dbReference type="RefSeq" id="WP_183455361.1">
    <property type="nucleotide sequence ID" value="NZ_CP050299.1"/>
</dbReference>
<dbReference type="Proteomes" id="UP000515465">
    <property type="component" value="Plasmid p_1"/>
</dbReference>
<gene>
    <name evidence="1" type="ORF">HB778_38715</name>
</gene>
<dbReference type="AlphaFoldDB" id="A0A7G6T5L0"/>
<evidence type="ECO:0000313" key="2">
    <source>
        <dbReference type="Proteomes" id="UP000515465"/>
    </source>
</evidence>
<reference evidence="2" key="1">
    <citation type="journal article" date="2020" name="Mol. Plant Microbe">
        <title>Rhizobial microsymbionts of the narrowly endemic Oxytropis species growing in Kamchatka are characterized by significant genetic diversity and possess a set of genes that are associated with T3SS and T6SS secretion systems and can affect the development of symbiosis.</title>
        <authorList>
            <person name="Safronova V."/>
            <person name="Guro P."/>
            <person name="Sazanova A."/>
            <person name="Kuznetsova I."/>
            <person name="Belimov A."/>
            <person name="Yakubov V."/>
            <person name="Chirak E."/>
            <person name="Afonin A."/>
            <person name="Gogolev Y."/>
            <person name="Andronov E."/>
            <person name="Tikhonovich I."/>
        </authorList>
    </citation>
    <scope>NUCLEOTIDE SEQUENCE [LARGE SCALE GENOMIC DNA]</scope>
    <source>
        <strain evidence="2">583</strain>
        <plasmid evidence="2">p_1</plasmid>
    </source>
</reference>
<keyword evidence="1" id="KW-0614">Plasmid</keyword>